<protein>
    <submittedName>
        <fullName evidence="1">Uncharacterized protein</fullName>
    </submittedName>
</protein>
<evidence type="ECO:0000313" key="1">
    <source>
        <dbReference type="EMBL" id="MPM32796.1"/>
    </source>
</evidence>
<organism evidence="1">
    <name type="scientific">bioreactor metagenome</name>
    <dbReference type="NCBI Taxonomy" id="1076179"/>
    <lineage>
        <taxon>unclassified sequences</taxon>
        <taxon>metagenomes</taxon>
        <taxon>ecological metagenomes</taxon>
    </lineage>
</organism>
<reference evidence="1" key="1">
    <citation type="submission" date="2019-08" db="EMBL/GenBank/DDBJ databases">
        <authorList>
            <person name="Kucharzyk K."/>
            <person name="Murdoch R.W."/>
            <person name="Higgins S."/>
            <person name="Loffler F."/>
        </authorList>
    </citation>
    <scope>NUCLEOTIDE SEQUENCE</scope>
</reference>
<gene>
    <name evidence="1" type="ORF">SDC9_79362</name>
</gene>
<dbReference type="AlphaFoldDB" id="A0A644YW71"/>
<proteinExistence type="predicted"/>
<sequence>MWKQTKLCVIYLMLEINIQYVEVEKAEKEMLNFARLQDRHQILLNQECQEKKDG</sequence>
<dbReference type="EMBL" id="VSSQ01006466">
    <property type="protein sequence ID" value="MPM32796.1"/>
    <property type="molecule type" value="Genomic_DNA"/>
</dbReference>
<comment type="caution">
    <text evidence="1">The sequence shown here is derived from an EMBL/GenBank/DDBJ whole genome shotgun (WGS) entry which is preliminary data.</text>
</comment>
<name>A0A644YW71_9ZZZZ</name>
<accession>A0A644YW71</accession>